<gene>
    <name evidence="1" type="ORF">BDN72DRAFT_831251</name>
</gene>
<sequence>MFSSLGLFQSLPCPYKSSCTRTKCLFSHKPETQSPSYIIAVPDNPTPQQSTSSNVPAKRALPALARPSGLSSPSTSSSLEPPRKLQKIGSSQKPAAVSSAVQVNEGVPVLRVNASLSKVSIPVRQALLKTLYDHFAVLYSVILPTNPTLAAEHALRQEEEIYELSTKLTYRTAVIQCAASLKRRALPDHPSHDSIGTQGDIAARLEARKSITSLRLTRELLEPVLMSMEQLGTWGFMTVTPPGPGGEQPSLEGKIATCERCGQPFQVKRMKEADECIYHWGKPYSTKINGEKTRVYKCCSKQVTDAEGCSRGPHTFYESKPEDLHSRHPFSFLRSSSTPVRTILDIVALDCEMISTTGGSRVARVSVVDGAGKEVFDQLVRMDEGVEVIDYLTRFSGITEEEHAKAILSLESIRKALDSYIDSNTIIIGHALDNDLKTLRIIHHKCVDTAILFPHRAGPPYRRALRDLVREHLGKTIQSGGGTVGHSSLEDAIATLDLVRWYIVNEPKRKPKLKTPLTSSMALPSTSSLSARP</sequence>
<evidence type="ECO:0000313" key="1">
    <source>
        <dbReference type="EMBL" id="TFK75814.1"/>
    </source>
</evidence>
<protein>
    <submittedName>
        <fullName evidence="1">Uncharacterized protein</fullName>
    </submittedName>
</protein>
<name>A0ACD3BDM1_9AGAR</name>
<organism evidence="1 2">
    <name type="scientific">Pluteus cervinus</name>
    <dbReference type="NCBI Taxonomy" id="181527"/>
    <lineage>
        <taxon>Eukaryota</taxon>
        <taxon>Fungi</taxon>
        <taxon>Dikarya</taxon>
        <taxon>Basidiomycota</taxon>
        <taxon>Agaricomycotina</taxon>
        <taxon>Agaricomycetes</taxon>
        <taxon>Agaricomycetidae</taxon>
        <taxon>Agaricales</taxon>
        <taxon>Pluteineae</taxon>
        <taxon>Pluteaceae</taxon>
        <taxon>Pluteus</taxon>
    </lineage>
</organism>
<dbReference type="Proteomes" id="UP000308600">
    <property type="component" value="Unassembled WGS sequence"/>
</dbReference>
<proteinExistence type="predicted"/>
<evidence type="ECO:0000313" key="2">
    <source>
        <dbReference type="Proteomes" id="UP000308600"/>
    </source>
</evidence>
<reference evidence="1 2" key="1">
    <citation type="journal article" date="2019" name="Nat. Ecol. Evol.">
        <title>Megaphylogeny resolves global patterns of mushroom evolution.</title>
        <authorList>
            <person name="Varga T."/>
            <person name="Krizsan K."/>
            <person name="Foldi C."/>
            <person name="Dima B."/>
            <person name="Sanchez-Garcia M."/>
            <person name="Sanchez-Ramirez S."/>
            <person name="Szollosi G.J."/>
            <person name="Szarkandi J.G."/>
            <person name="Papp V."/>
            <person name="Albert L."/>
            <person name="Andreopoulos W."/>
            <person name="Angelini C."/>
            <person name="Antonin V."/>
            <person name="Barry K.W."/>
            <person name="Bougher N.L."/>
            <person name="Buchanan P."/>
            <person name="Buyck B."/>
            <person name="Bense V."/>
            <person name="Catcheside P."/>
            <person name="Chovatia M."/>
            <person name="Cooper J."/>
            <person name="Damon W."/>
            <person name="Desjardin D."/>
            <person name="Finy P."/>
            <person name="Geml J."/>
            <person name="Haridas S."/>
            <person name="Hughes K."/>
            <person name="Justo A."/>
            <person name="Karasinski D."/>
            <person name="Kautmanova I."/>
            <person name="Kiss B."/>
            <person name="Kocsube S."/>
            <person name="Kotiranta H."/>
            <person name="LaButti K.M."/>
            <person name="Lechner B.E."/>
            <person name="Liimatainen K."/>
            <person name="Lipzen A."/>
            <person name="Lukacs Z."/>
            <person name="Mihaltcheva S."/>
            <person name="Morgado L.N."/>
            <person name="Niskanen T."/>
            <person name="Noordeloos M.E."/>
            <person name="Ohm R.A."/>
            <person name="Ortiz-Santana B."/>
            <person name="Ovrebo C."/>
            <person name="Racz N."/>
            <person name="Riley R."/>
            <person name="Savchenko A."/>
            <person name="Shiryaev A."/>
            <person name="Soop K."/>
            <person name="Spirin V."/>
            <person name="Szebenyi C."/>
            <person name="Tomsovsky M."/>
            <person name="Tulloss R.E."/>
            <person name="Uehling J."/>
            <person name="Grigoriev I.V."/>
            <person name="Vagvolgyi C."/>
            <person name="Papp T."/>
            <person name="Martin F.M."/>
            <person name="Miettinen O."/>
            <person name="Hibbett D.S."/>
            <person name="Nagy L.G."/>
        </authorList>
    </citation>
    <scope>NUCLEOTIDE SEQUENCE [LARGE SCALE GENOMIC DNA]</scope>
    <source>
        <strain evidence="1 2">NL-1719</strain>
    </source>
</reference>
<keyword evidence="2" id="KW-1185">Reference proteome</keyword>
<dbReference type="EMBL" id="ML208261">
    <property type="protein sequence ID" value="TFK75814.1"/>
    <property type="molecule type" value="Genomic_DNA"/>
</dbReference>
<accession>A0ACD3BDM1</accession>